<sequence length="129" mass="13232">MSHLFCLSIGSAIIDSNLQASEVRMSYRSSSISSSSPSISFSASSTSADVGAFAPSCFSTFADVGAFGPSCFSTATIKSSISEHTELKESSDSCLFKLYDGLAGSLVLPSSLAISFELSNAVLATSSLA</sequence>
<evidence type="ECO:0000313" key="1">
    <source>
        <dbReference type="EMBL" id="JAD87166.1"/>
    </source>
</evidence>
<reference evidence="1" key="1">
    <citation type="submission" date="2014-09" db="EMBL/GenBank/DDBJ databases">
        <authorList>
            <person name="Magalhaes I.L.F."/>
            <person name="Oliveira U."/>
            <person name="Santos F.R."/>
            <person name="Vidigal T.H.D.A."/>
            <person name="Brescovit A.D."/>
            <person name="Santos A.J."/>
        </authorList>
    </citation>
    <scope>NUCLEOTIDE SEQUENCE</scope>
    <source>
        <tissue evidence="1">Shoot tissue taken approximately 20 cm above the soil surface</tissue>
    </source>
</reference>
<organism evidence="1">
    <name type="scientific">Arundo donax</name>
    <name type="common">Giant reed</name>
    <name type="synonym">Donax arundinaceus</name>
    <dbReference type="NCBI Taxonomy" id="35708"/>
    <lineage>
        <taxon>Eukaryota</taxon>
        <taxon>Viridiplantae</taxon>
        <taxon>Streptophyta</taxon>
        <taxon>Embryophyta</taxon>
        <taxon>Tracheophyta</taxon>
        <taxon>Spermatophyta</taxon>
        <taxon>Magnoliopsida</taxon>
        <taxon>Liliopsida</taxon>
        <taxon>Poales</taxon>
        <taxon>Poaceae</taxon>
        <taxon>PACMAD clade</taxon>
        <taxon>Arundinoideae</taxon>
        <taxon>Arundineae</taxon>
        <taxon>Arundo</taxon>
    </lineage>
</organism>
<protein>
    <submittedName>
        <fullName evidence="1">Uncharacterized protein</fullName>
    </submittedName>
</protein>
<name>A0A0A9DH82_ARUDO</name>
<reference evidence="1" key="2">
    <citation type="journal article" date="2015" name="Data Brief">
        <title>Shoot transcriptome of the giant reed, Arundo donax.</title>
        <authorList>
            <person name="Barrero R.A."/>
            <person name="Guerrero F.D."/>
            <person name="Moolhuijzen P."/>
            <person name="Goolsby J.A."/>
            <person name="Tidwell J."/>
            <person name="Bellgard S.E."/>
            <person name="Bellgard M.I."/>
        </authorList>
    </citation>
    <scope>NUCLEOTIDE SEQUENCE</scope>
    <source>
        <tissue evidence="1">Shoot tissue taken approximately 20 cm above the soil surface</tissue>
    </source>
</reference>
<accession>A0A0A9DH82</accession>
<proteinExistence type="predicted"/>
<dbReference type="EMBL" id="GBRH01210729">
    <property type="protein sequence ID" value="JAD87166.1"/>
    <property type="molecule type" value="Transcribed_RNA"/>
</dbReference>
<dbReference type="AlphaFoldDB" id="A0A0A9DH82"/>